<gene>
    <name evidence="1" type="ORF">BAAM0483_05100</name>
</gene>
<proteinExistence type="predicted"/>
<evidence type="ECO:0000313" key="2">
    <source>
        <dbReference type="Proteomes" id="UP000037239"/>
    </source>
</evidence>
<evidence type="ECO:0000313" key="1">
    <source>
        <dbReference type="EMBL" id="KOA49524.1"/>
    </source>
</evidence>
<protein>
    <submittedName>
        <fullName evidence="1">Uncharacterized protein</fullName>
    </submittedName>
</protein>
<sequence length="40" mass="4677">MRADMARLWHERGVPDEDIMKLLQIDADELDRLLATPVDQ</sequence>
<dbReference type="AlphaFoldDB" id="A0AB34T8X1"/>
<name>A0AB34T8X1_9BIFI</name>
<accession>A0AB34T8X1</accession>
<dbReference type="Proteomes" id="UP000037239">
    <property type="component" value="Unassembled WGS sequence"/>
</dbReference>
<dbReference type="EMBL" id="AWFK01000008">
    <property type="protein sequence ID" value="KOA49524.1"/>
    <property type="molecule type" value="Genomic_DNA"/>
</dbReference>
<comment type="caution">
    <text evidence="1">The sequence shown here is derived from an EMBL/GenBank/DDBJ whole genome shotgun (WGS) entry which is preliminary data.</text>
</comment>
<organism evidence="1 2">
    <name type="scientific">Bifidobacterium animalis subsp. animalis MCC 0483</name>
    <dbReference type="NCBI Taxonomy" id="1365955"/>
    <lineage>
        <taxon>Bacteria</taxon>
        <taxon>Bacillati</taxon>
        <taxon>Actinomycetota</taxon>
        <taxon>Actinomycetes</taxon>
        <taxon>Bifidobacteriales</taxon>
        <taxon>Bifidobacteriaceae</taxon>
        <taxon>Bifidobacterium</taxon>
    </lineage>
</organism>
<reference evidence="1 2" key="1">
    <citation type="journal article" date="2015" name="Int J Genomics">
        <title>Comparative Genomics Revealed Genetic Diversity and Species/Strain-Level Differences in Carbohydrate Metabolism of Three Probiotic Bifidobacterial Species.</title>
        <authorList>
            <person name="Odamaki T."/>
            <person name="Horigome A."/>
            <person name="Sugahara H."/>
            <person name="Hashikura N."/>
            <person name="Minami J."/>
            <person name="Xiao J.Z."/>
            <person name="Abe F."/>
        </authorList>
    </citation>
    <scope>NUCLEOTIDE SEQUENCE [LARGE SCALE GENOMIC DNA]</scope>
    <source>
        <strain evidence="1 2">MCC 0483</strain>
    </source>
</reference>